<keyword evidence="4" id="KW-1185">Reference proteome</keyword>
<feature type="domain" description="Integrase catalytic" evidence="2">
    <location>
        <begin position="245"/>
        <end position="430"/>
    </location>
</feature>
<dbReference type="SUPFAM" id="SSF53098">
    <property type="entry name" value="Ribonuclease H-like"/>
    <property type="match status" value="1"/>
</dbReference>
<dbReference type="PANTHER" id="PTHR46791:SF5">
    <property type="entry name" value="CLR5 DOMAIN-CONTAINING PROTEIN-RELATED"/>
    <property type="match status" value="1"/>
</dbReference>
<name>A0A8H7CWD3_9AGAR</name>
<dbReference type="PROSITE" id="PS50994">
    <property type="entry name" value="INTEGRASE"/>
    <property type="match status" value="1"/>
</dbReference>
<evidence type="ECO:0000256" key="1">
    <source>
        <dbReference type="ARBA" id="ARBA00022884"/>
    </source>
</evidence>
<dbReference type="OrthoDB" id="3353107at2759"/>
<protein>
    <recommendedName>
        <fullName evidence="2">Integrase catalytic domain-containing protein</fullName>
    </recommendedName>
</protein>
<evidence type="ECO:0000313" key="4">
    <source>
        <dbReference type="Proteomes" id="UP000623467"/>
    </source>
</evidence>
<proteinExistence type="predicted"/>
<dbReference type="Pfam" id="PF24764">
    <property type="entry name" value="rva_4"/>
    <property type="match status" value="1"/>
</dbReference>
<comment type="caution">
    <text evidence="3">The sequence shown here is derived from an EMBL/GenBank/DDBJ whole genome shotgun (WGS) entry which is preliminary data.</text>
</comment>
<evidence type="ECO:0000259" key="2">
    <source>
        <dbReference type="PROSITE" id="PS50994"/>
    </source>
</evidence>
<dbReference type="GO" id="GO:0015074">
    <property type="term" value="P:DNA integration"/>
    <property type="evidence" value="ECO:0007669"/>
    <property type="project" value="InterPro"/>
</dbReference>
<dbReference type="GO" id="GO:0005634">
    <property type="term" value="C:nucleus"/>
    <property type="evidence" value="ECO:0007669"/>
    <property type="project" value="UniProtKB-ARBA"/>
</dbReference>
<dbReference type="InterPro" id="IPR012337">
    <property type="entry name" value="RNaseH-like_sf"/>
</dbReference>
<dbReference type="GO" id="GO:0003723">
    <property type="term" value="F:RNA binding"/>
    <property type="evidence" value="ECO:0007669"/>
    <property type="project" value="UniProtKB-KW"/>
</dbReference>
<dbReference type="EMBL" id="JACAZH010000014">
    <property type="protein sequence ID" value="KAF7350637.1"/>
    <property type="molecule type" value="Genomic_DNA"/>
</dbReference>
<dbReference type="AlphaFoldDB" id="A0A8H7CWD3"/>
<accession>A0A8H7CWD3</accession>
<dbReference type="PANTHER" id="PTHR46791">
    <property type="entry name" value="EXPRESSED PROTEIN"/>
    <property type="match status" value="1"/>
</dbReference>
<dbReference type="Proteomes" id="UP000623467">
    <property type="component" value="Unassembled WGS sequence"/>
</dbReference>
<dbReference type="InterPro" id="IPR001584">
    <property type="entry name" value="Integrase_cat-core"/>
</dbReference>
<gene>
    <name evidence="3" type="ORF">MSAN_01624000</name>
</gene>
<dbReference type="Gene3D" id="3.30.420.10">
    <property type="entry name" value="Ribonuclease H-like superfamily/Ribonuclease H"/>
    <property type="match status" value="1"/>
</dbReference>
<dbReference type="InterPro" id="IPR036397">
    <property type="entry name" value="RNaseH_sf"/>
</dbReference>
<organism evidence="3 4">
    <name type="scientific">Mycena sanguinolenta</name>
    <dbReference type="NCBI Taxonomy" id="230812"/>
    <lineage>
        <taxon>Eukaryota</taxon>
        <taxon>Fungi</taxon>
        <taxon>Dikarya</taxon>
        <taxon>Basidiomycota</taxon>
        <taxon>Agaricomycotina</taxon>
        <taxon>Agaricomycetes</taxon>
        <taxon>Agaricomycetidae</taxon>
        <taxon>Agaricales</taxon>
        <taxon>Marasmiineae</taxon>
        <taxon>Mycenaceae</taxon>
        <taxon>Mycena</taxon>
    </lineage>
</organism>
<evidence type="ECO:0000313" key="3">
    <source>
        <dbReference type="EMBL" id="KAF7350637.1"/>
    </source>
</evidence>
<sequence>MSDVLTNFRDGYTRLERRVRTALLTQIGDRPRLNAQMQECARFLTLAESHEGRFPVAEFAQLRRSISTMIRGLEEAAQKSSDPLTEPMLCVIGQSEPSGEKRKRGRPRKNIDKTFLQGALKLRGPAGIARSLHCSPRTVRREALRHGLVAPGPPVYRDTYDENGEPQRRWQATGPALAPISHIPEDLDAQVADILHLFPNFGRTMLAGALLSRGFRVPESRIEESYQRVHGAPRYFGDRTVERRVYFVPGVNSLWHHDGQHGLVRWKFVTHAFLDGKSRFVTGVRVSNNNRADTVLLVFENAVAHHGLPSRVRGDHGTENFRVAQRMEELRGRGRGSYIWGRSVHNIRIERLWVDFTSGIGAKWADFFFELELYYDLSHDNPAHIWLLHHLFLEQINLEVQAWADAWNSHKVRLEGQRRQSPAEMFTFGLLEQGPRGLSHVRLSEEEEVAYAHIDTFGVDWQAGMDPRLMQHFAEHNNQEWSMEDPFATFTGPETLTEVIVEPPIGPLDATDVQRLDELLAQRVDVSSRDMGVRKLIWQEALAICHSLCKDSV</sequence>
<keyword evidence="1" id="KW-0694">RNA-binding</keyword>
<dbReference type="InterPro" id="IPR058913">
    <property type="entry name" value="Integrase_dom_put"/>
</dbReference>
<reference evidence="3" key="1">
    <citation type="submission" date="2020-05" db="EMBL/GenBank/DDBJ databases">
        <title>Mycena genomes resolve the evolution of fungal bioluminescence.</title>
        <authorList>
            <person name="Tsai I.J."/>
        </authorList>
    </citation>
    <scope>NUCLEOTIDE SEQUENCE</scope>
    <source>
        <strain evidence="3">160909Yilan</strain>
    </source>
</reference>